<dbReference type="EMBL" id="RJVG01000001">
    <property type="protein sequence ID" value="ROR31552.1"/>
    <property type="molecule type" value="Genomic_DNA"/>
</dbReference>
<dbReference type="PANTHER" id="PTHR42792">
    <property type="entry name" value="FLAGELLIN"/>
    <property type="match status" value="1"/>
</dbReference>
<gene>
    <name evidence="2" type="ORF">EDD66_101169</name>
</gene>
<dbReference type="GO" id="GO:0009424">
    <property type="term" value="C:bacterial-type flagellum hook"/>
    <property type="evidence" value="ECO:0007669"/>
    <property type="project" value="InterPro"/>
</dbReference>
<dbReference type="PANTHER" id="PTHR42792:SF1">
    <property type="entry name" value="FLAGELLAR HOOK-ASSOCIATED PROTEIN 3"/>
    <property type="match status" value="1"/>
</dbReference>
<evidence type="ECO:0000313" key="2">
    <source>
        <dbReference type="EMBL" id="ROR31552.1"/>
    </source>
</evidence>
<dbReference type="Gene3D" id="1.20.1330.10">
    <property type="entry name" value="f41 fragment of flagellin, N-terminal domain"/>
    <property type="match status" value="2"/>
</dbReference>
<proteinExistence type="predicted"/>
<evidence type="ECO:0000313" key="3">
    <source>
        <dbReference type="Proteomes" id="UP000273083"/>
    </source>
</evidence>
<dbReference type="OrthoDB" id="9758307at2"/>
<reference evidence="2 3" key="1">
    <citation type="submission" date="2018-11" db="EMBL/GenBank/DDBJ databases">
        <title>Genomic Encyclopedia of Type Strains, Phase IV (KMG-IV): sequencing the most valuable type-strain genomes for metagenomic binning, comparative biology and taxonomic classification.</title>
        <authorList>
            <person name="Goeker M."/>
        </authorList>
    </citation>
    <scope>NUCLEOTIDE SEQUENCE [LARGE SCALE GENOMIC DNA]</scope>
    <source>
        <strain evidence="2 3">DSM 26537</strain>
    </source>
</reference>
<evidence type="ECO:0000259" key="1">
    <source>
        <dbReference type="Pfam" id="PF00669"/>
    </source>
</evidence>
<dbReference type="InterPro" id="IPR001492">
    <property type="entry name" value="Flagellin"/>
</dbReference>
<dbReference type="GO" id="GO:0071973">
    <property type="term" value="P:bacterial-type flagellum-dependent cell motility"/>
    <property type="evidence" value="ECO:0007669"/>
    <property type="project" value="InterPro"/>
</dbReference>
<dbReference type="Proteomes" id="UP000273083">
    <property type="component" value="Unassembled WGS sequence"/>
</dbReference>
<dbReference type="InterPro" id="IPR001029">
    <property type="entry name" value="Flagellin_N"/>
</dbReference>
<dbReference type="SUPFAM" id="SSF64518">
    <property type="entry name" value="Phase 1 flagellin"/>
    <property type="match status" value="1"/>
</dbReference>
<keyword evidence="3" id="KW-1185">Reference proteome</keyword>
<dbReference type="InterPro" id="IPR013384">
    <property type="entry name" value="Flagell_FlgL"/>
</dbReference>
<sequence>MRITNKMMTNNSLSNINKNKNRLNYLDQQYSTGKKIQKPSDDPIVAVRALKLRTTVAEIDQYYNKNIPDAMSWMEVTESALKNINSILTNIHTQFNQGANDTLSKSDRDSIVKNLQEMKSQIYQEGNTNYAGRYVFTGYKTNTSLIFNEESLDTRYSIAESFSGTAIETVTTVAGSYKISDYNAGTSTVNDFATAPNVVESYRIRLSYDQLDTTVPTISYKDPVTGDPVAVTPNVVSVTDSDTAYSPAAGAVNFIPETGELILGKDVYNAMRLNQTGDIKITYDKTNFEKGDLRPEHYFTCTTVDTKAVPPDPGTNYKFEDQKIQYEITFNQKLTINTQGKDAISHSIGREIDEVLAAVEDVTITEGKIEEVEKLLKSPHTTEEEKVVLNKLKEQLDTELVLKNSILQDKFGAGLTETEKYQEKVSIVIADAGSRYVRLQLTESRLDSQLVDSKELMSNNEDADLAEVIINYTAAETIYNASLNAASKIVKNTLLDFI</sequence>
<dbReference type="RefSeq" id="WP_123607649.1">
    <property type="nucleotide sequence ID" value="NZ_RJVG01000001.1"/>
</dbReference>
<dbReference type="GO" id="GO:0005198">
    <property type="term" value="F:structural molecule activity"/>
    <property type="evidence" value="ECO:0007669"/>
    <property type="project" value="InterPro"/>
</dbReference>
<protein>
    <submittedName>
        <fullName evidence="2">Flagellar hook-associated protein 3 FlgL</fullName>
    </submittedName>
</protein>
<keyword evidence="2" id="KW-0966">Cell projection</keyword>
<name>A0A3N1Y1Z4_9FIRM</name>
<dbReference type="AlphaFoldDB" id="A0A3N1Y1Z4"/>
<comment type="caution">
    <text evidence="2">The sequence shown here is derived from an EMBL/GenBank/DDBJ whole genome shotgun (WGS) entry which is preliminary data.</text>
</comment>
<keyword evidence="2" id="KW-0969">Cilium</keyword>
<dbReference type="NCBIfam" id="TIGR02550">
    <property type="entry name" value="flagell_flgL"/>
    <property type="match status" value="1"/>
</dbReference>
<feature type="domain" description="Flagellin N-terminal" evidence="1">
    <location>
        <begin position="3"/>
        <end position="141"/>
    </location>
</feature>
<organism evidence="2 3">
    <name type="scientific">Mobilisporobacter senegalensis</name>
    <dbReference type="NCBI Taxonomy" id="1329262"/>
    <lineage>
        <taxon>Bacteria</taxon>
        <taxon>Bacillati</taxon>
        <taxon>Bacillota</taxon>
        <taxon>Clostridia</taxon>
        <taxon>Lachnospirales</taxon>
        <taxon>Lachnospiraceae</taxon>
        <taxon>Mobilisporobacter</taxon>
    </lineage>
</organism>
<keyword evidence="2" id="KW-0282">Flagellum</keyword>
<accession>A0A3N1Y1Z4</accession>
<dbReference type="Pfam" id="PF00669">
    <property type="entry name" value="Flagellin_N"/>
    <property type="match status" value="1"/>
</dbReference>